<evidence type="ECO:0000313" key="2">
    <source>
        <dbReference type="EMBL" id="ETO29833.1"/>
    </source>
</evidence>
<dbReference type="AlphaFoldDB" id="X6NVB9"/>
<reference evidence="2 3" key="1">
    <citation type="journal article" date="2013" name="Curr. Biol.">
        <title>The Genome of the Foraminiferan Reticulomyxa filosa.</title>
        <authorList>
            <person name="Glockner G."/>
            <person name="Hulsmann N."/>
            <person name="Schleicher M."/>
            <person name="Noegel A.A."/>
            <person name="Eichinger L."/>
            <person name="Gallinger C."/>
            <person name="Pawlowski J."/>
            <person name="Sierra R."/>
            <person name="Euteneuer U."/>
            <person name="Pillet L."/>
            <person name="Moustafa A."/>
            <person name="Platzer M."/>
            <person name="Groth M."/>
            <person name="Szafranski K."/>
            <person name="Schliwa M."/>
        </authorList>
    </citation>
    <scope>NUCLEOTIDE SEQUENCE [LARGE SCALE GENOMIC DNA]</scope>
</reference>
<dbReference type="EMBL" id="ASPP01005817">
    <property type="protein sequence ID" value="ETO29833.1"/>
    <property type="molecule type" value="Genomic_DNA"/>
</dbReference>
<feature type="region of interest" description="Disordered" evidence="1">
    <location>
        <begin position="162"/>
        <end position="189"/>
    </location>
</feature>
<organism evidence="2 3">
    <name type="scientific">Reticulomyxa filosa</name>
    <dbReference type="NCBI Taxonomy" id="46433"/>
    <lineage>
        <taxon>Eukaryota</taxon>
        <taxon>Sar</taxon>
        <taxon>Rhizaria</taxon>
        <taxon>Retaria</taxon>
        <taxon>Foraminifera</taxon>
        <taxon>Monothalamids</taxon>
        <taxon>Reticulomyxidae</taxon>
        <taxon>Reticulomyxa</taxon>
    </lineage>
</organism>
<feature type="compositionally biased region" description="Polar residues" evidence="1">
    <location>
        <begin position="33"/>
        <end position="42"/>
    </location>
</feature>
<gene>
    <name evidence="2" type="ORF">RFI_07287</name>
</gene>
<feature type="compositionally biased region" description="Basic and acidic residues" evidence="1">
    <location>
        <begin position="171"/>
        <end position="187"/>
    </location>
</feature>
<proteinExistence type="predicted"/>
<name>X6NVB9_RETFI</name>
<comment type="caution">
    <text evidence="2">The sequence shown here is derived from an EMBL/GenBank/DDBJ whole genome shotgun (WGS) entry which is preliminary data.</text>
</comment>
<keyword evidence="3" id="KW-1185">Reference proteome</keyword>
<feature type="non-terminal residue" evidence="2">
    <location>
        <position position="258"/>
    </location>
</feature>
<dbReference type="Proteomes" id="UP000023152">
    <property type="component" value="Unassembled WGS sequence"/>
</dbReference>
<sequence>TNEGNMVNSPAYRNDNGMTPSHAAMGQDKTEEPSASSYTHTMMESKSRAYVEVNRERPGRLLEEEEMETKGASVLVPIDSQRIAANLVPKEHDKDLFLENTRSEGYFPNQKQESMDGLYTPRLLSITSAGMSYSLCNEYVYNTYVFFYFIKKGVMRMDTDLNNIDDTEPNSVKRDPPLDPSGHKPTDAKSMTLVGDITSFSVLDHNVQSTSAIVEKEGPQLSVDSPSEPNKARNFPKHNTLPLMHTISDIPGDSVQPD</sequence>
<accession>X6NVB9</accession>
<evidence type="ECO:0000313" key="3">
    <source>
        <dbReference type="Proteomes" id="UP000023152"/>
    </source>
</evidence>
<feature type="region of interest" description="Disordered" evidence="1">
    <location>
        <begin position="212"/>
        <end position="258"/>
    </location>
</feature>
<evidence type="ECO:0000256" key="1">
    <source>
        <dbReference type="SAM" id="MobiDB-lite"/>
    </source>
</evidence>
<protein>
    <submittedName>
        <fullName evidence="2">Uncharacterized protein</fullName>
    </submittedName>
</protein>
<feature type="compositionally biased region" description="Basic and acidic residues" evidence="1">
    <location>
        <begin position="43"/>
        <end position="52"/>
    </location>
</feature>
<feature type="region of interest" description="Disordered" evidence="1">
    <location>
        <begin position="1"/>
        <end position="52"/>
    </location>
</feature>
<feature type="non-terminal residue" evidence="2">
    <location>
        <position position="1"/>
    </location>
</feature>